<dbReference type="InterPro" id="IPR006091">
    <property type="entry name" value="Acyl-CoA_Oxase/DH_mid-dom"/>
</dbReference>
<name>A0A1Q2ME43_9BACT</name>
<dbReference type="EC" id="1.3.99.-" evidence="10"/>
<dbReference type="GO" id="GO:0016627">
    <property type="term" value="F:oxidoreductase activity, acting on the CH-CH group of donors"/>
    <property type="evidence" value="ECO:0007669"/>
    <property type="project" value="InterPro"/>
</dbReference>
<dbReference type="STRING" id="1851148.SMSP2_00930"/>
<evidence type="ECO:0000256" key="5">
    <source>
        <dbReference type="RuleBase" id="RU362125"/>
    </source>
</evidence>
<gene>
    <name evidence="10" type="primary">mmgC</name>
    <name evidence="10" type="ORF">SMSP2_00930</name>
</gene>
<evidence type="ECO:0000259" key="8">
    <source>
        <dbReference type="Pfam" id="PF02771"/>
    </source>
</evidence>
<dbReference type="InterPro" id="IPR037069">
    <property type="entry name" value="AcylCoA_DH/ox_N_sf"/>
</dbReference>
<dbReference type="Gene3D" id="2.40.110.10">
    <property type="entry name" value="Butyryl-CoA Dehydrogenase, subunit A, domain 2"/>
    <property type="match status" value="1"/>
</dbReference>
<dbReference type="PANTHER" id="PTHR42803">
    <property type="entry name" value="ACYL-COA DEHYDROGENASE"/>
    <property type="match status" value="1"/>
</dbReference>
<evidence type="ECO:0000313" key="10">
    <source>
        <dbReference type="EMBL" id="AQQ70577.1"/>
    </source>
</evidence>
<dbReference type="InterPro" id="IPR046373">
    <property type="entry name" value="Acyl-CoA_Oxase/DH_mid-dom_sf"/>
</dbReference>
<accession>A0A1Q2ME43</accession>
<evidence type="ECO:0000256" key="3">
    <source>
        <dbReference type="ARBA" id="ARBA00022630"/>
    </source>
</evidence>
<keyword evidence="5 10" id="KW-0560">Oxidoreductase</keyword>
<dbReference type="KEGG" id="pbas:SMSP2_00930"/>
<reference evidence="11" key="1">
    <citation type="submission" date="2017-02" db="EMBL/GenBank/DDBJ databases">
        <title>Comparative genomics and description of representatives of a novel lineage of planctomycetes thriving in anoxic sediments.</title>
        <authorList>
            <person name="Spring S."/>
            <person name="Bunk B."/>
            <person name="Sproer C."/>
        </authorList>
    </citation>
    <scope>NUCLEOTIDE SEQUENCE [LARGE SCALE GENOMIC DNA]</scope>
    <source>
        <strain evidence="11">SM-Chi-D1</strain>
    </source>
</reference>
<feature type="domain" description="Acyl-CoA dehydrogenase/oxidase C-terminal" evidence="6">
    <location>
        <begin position="391"/>
        <end position="449"/>
    </location>
</feature>
<dbReference type="SUPFAM" id="SSF158494">
    <property type="entry name" value="PG0775 C-terminal domain-like"/>
    <property type="match status" value="1"/>
</dbReference>
<feature type="domain" description="Acyl-CoA oxidase/dehydrogenase middle" evidence="7">
    <location>
        <begin position="174"/>
        <end position="268"/>
    </location>
</feature>
<dbReference type="Gene3D" id="1.20.140.10">
    <property type="entry name" value="Butyryl-CoA Dehydrogenase, subunit A, domain 3"/>
    <property type="match status" value="1"/>
</dbReference>
<dbReference type="Proteomes" id="UP000188181">
    <property type="component" value="Chromosome"/>
</dbReference>
<dbReference type="Pfam" id="PF12186">
    <property type="entry name" value="AcylCoA_dehyd_C"/>
    <property type="match status" value="1"/>
</dbReference>
<protein>
    <submittedName>
        <fullName evidence="10">Acyl-CoA dehydrogenase</fullName>
        <ecNumber evidence="10">1.3.99.-</ecNumber>
    </submittedName>
</protein>
<evidence type="ECO:0000256" key="1">
    <source>
        <dbReference type="ARBA" id="ARBA00001974"/>
    </source>
</evidence>
<dbReference type="Gene3D" id="1.20.120.470">
    <property type="entry name" value="Acyl-CoA dehydrogenase, C-terminal domain"/>
    <property type="match status" value="1"/>
</dbReference>
<keyword evidence="3 5" id="KW-0285">Flavoprotein</keyword>
<evidence type="ECO:0000259" key="9">
    <source>
        <dbReference type="Pfam" id="PF12186"/>
    </source>
</evidence>
<evidence type="ECO:0000256" key="2">
    <source>
        <dbReference type="ARBA" id="ARBA00009347"/>
    </source>
</evidence>
<proteinExistence type="inferred from homology"/>
<feature type="domain" description="Acyl-CoA dehydrogenase/oxidase N-terminal" evidence="8">
    <location>
        <begin position="52"/>
        <end position="170"/>
    </location>
</feature>
<comment type="cofactor">
    <cofactor evidence="1 5">
        <name>FAD</name>
        <dbReference type="ChEBI" id="CHEBI:57692"/>
    </cofactor>
</comment>
<evidence type="ECO:0000259" key="6">
    <source>
        <dbReference type="Pfam" id="PF00441"/>
    </source>
</evidence>
<keyword evidence="11" id="KW-1185">Reference proteome</keyword>
<evidence type="ECO:0000259" key="7">
    <source>
        <dbReference type="Pfam" id="PF02770"/>
    </source>
</evidence>
<dbReference type="SUPFAM" id="SSF56645">
    <property type="entry name" value="Acyl-CoA dehydrogenase NM domain-like"/>
    <property type="match status" value="1"/>
</dbReference>
<dbReference type="SUPFAM" id="SSF47203">
    <property type="entry name" value="Acyl-CoA dehydrogenase C-terminal domain-like"/>
    <property type="match status" value="1"/>
</dbReference>
<dbReference type="InterPro" id="IPR052166">
    <property type="entry name" value="Diverse_Acyl-CoA_DH"/>
</dbReference>
<evidence type="ECO:0000313" key="11">
    <source>
        <dbReference type="Proteomes" id="UP000188181"/>
    </source>
</evidence>
<feature type="domain" description="Acyl-CoA dehydrogenase C-terminal" evidence="9">
    <location>
        <begin position="456"/>
        <end position="532"/>
    </location>
</feature>
<dbReference type="InterPro" id="IPR013786">
    <property type="entry name" value="AcylCoA_DH/ox_N"/>
</dbReference>
<dbReference type="Pfam" id="PF00441">
    <property type="entry name" value="Acyl-CoA_dh_1"/>
    <property type="match status" value="2"/>
</dbReference>
<dbReference type="Gene3D" id="1.10.540.10">
    <property type="entry name" value="Acyl-CoA dehydrogenase/oxidase, N-terminal domain"/>
    <property type="match status" value="1"/>
</dbReference>
<dbReference type="RefSeq" id="WP_146682832.1">
    <property type="nucleotide sequence ID" value="NZ_CP019646.1"/>
</dbReference>
<dbReference type="GO" id="GO:0050660">
    <property type="term" value="F:flavin adenine dinucleotide binding"/>
    <property type="evidence" value="ECO:0007669"/>
    <property type="project" value="InterPro"/>
</dbReference>
<dbReference type="AlphaFoldDB" id="A0A1Q2ME43"/>
<dbReference type="InterPro" id="IPR009075">
    <property type="entry name" value="AcylCo_DH/oxidase_C"/>
</dbReference>
<dbReference type="InterPro" id="IPR009100">
    <property type="entry name" value="AcylCoA_DH/oxidase_NM_dom_sf"/>
</dbReference>
<feature type="domain" description="Acyl-CoA dehydrogenase/oxidase C-terminal" evidence="6">
    <location>
        <begin position="283"/>
        <end position="360"/>
    </location>
</feature>
<dbReference type="InterPro" id="IPR036250">
    <property type="entry name" value="AcylCo_DH-like_C"/>
</dbReference>
<dbReference type="OrthoDB" id="9802447at2"/>
<evidence type="ECO:0000256" key="4">
    <source>
        <dbReference type="ARBA" id="ARBA00022827"/>
    </source>
</evidence>
<sequence length="596" mass="66685">MANFYKDNDDIKFLLNHMDLGELADLMEQGYKYAEQFDTAPANAQDAIENYELVIDSLGQLCADFVAPRSEEMDHEGNELLPDGSVKRPKAMYEILDQLAKAQVMGMTLPHRFGGLNFPSLMLSVANEMVSRADASLMNIFGLQGIAETINFFADEELKQKYLPDLANGKHTGAMVLTEPDAGSDLQACKVKAFQDADGQWYVHGVKRFITNGCGEVLLIMARSEPEISDGRGLSLFSCYKSPTVHIRRLEDKLGIHASPTCEIFFDNTPVELVGERQRGLITYVMALMNGARIGISAQGLGIGEAAYRIARDYAASREQFGGPIEKLPPIRDLLINMKISVEESRSLLYEACRVVDHEIGMNKTIENPDSDPALVKETKKRLRMIKRYAAMLTPMTKYISTEMANQVASDSISVLGGSGYMRDYACERYFRDARITNIYEGTTQLQVVAAVRHVTNGTAEKYIAELAEYDYEPQTVELLEILKANTETMQECVKFIKERGIDYMDLYGRDLVDIAVKIIGGYLFCQQACSKFDMQTAVGKNGKTMSMKERKLAIAKRYINRCNFEIEACRKRILSGCKSSFELYEEIAGPVPELA</sequence>
<dbReference type="EMBL" id="CP019646">
    <property type="protein sequence ID" value="AQQ70577.1"/>
    <property type="molecule type" value="Genomic_DNA"/>
</dbReference>
<organism evidence="10 11">
    <name type="scientific">Limihaloglobus sulfuriphilus</name>
    <dbReference type="NCBI Taxonomy" id="1851148"/>
    <lineage>
        <taxon>Bacteria</taxon>
        <taxon>Pseudomonadati</taxon>
        <taxon>Planctomycetota</taxon>
        <taxon>Phycisphaerae</taxon>
        <taxon>Sedimentisphaerales</taxon>
        <taxon>Sedimentisphaeraceae</taxon>
        <taxon>Limihaloglobus</taxon>
    </lineage>
</organism>
<dbReference type="InterPro" id="IPR036797">
    <property type="entry name" value="Acyl-CoA_dehydrogenase_C_sf"/>
</dbReference>
<comment type="similarity">
    <text evidence="2 5">Belongs to the acyl-CoA dehydrogenase family.</text>
</comment>
<dbReference type="InterPro" id="IPR020964">
    <property type="entry name" value="Acyl-CoA_dehydrogenase_C"/>
</dbReference>
<dbReference type="Pfam" id="PF02770">
    <property type="entry name" value="Acyl-CoA_dh_M"/>
    <property type="match status" value="1"/>
</dbReference>
<dbReference type="PANTHER" id="PTHR42803:SF1">
    <property type="entry name" value="BROAD-SPECIFICITY LINEAR ACYL-COA DEHYDROGENASE FADE5"/>
    <property type="match status" value="1"/>
</dbReference>
<dbReference type="Pfam" id="PF02771">
    <property type="entry name" value="Acyl-CoA_dh_N"/>
    <property type="match status" value="1"/>
</dbReference>
<keyword evidence="4 5" id="KW-0274">FAD</keyword>